<proteinExistence type="predicted"/>
<keyword evidence="1" id="KW-0966">Cell projection</keyword>
<dbReference type="Proteomes" id="UP000485058">
    <property type="component" value="Unassembled WGS sequence"/>
</dbReference>
<evidence type="ECO:0000313" key="1">
    <source>
        <dbReference type="EMBL" id="GFH19063.1"/>
    </source>
</evidence>
<gene>
    <name evidence="1" type="ORF">HaLaN_15951</name>
</gene>
<comment type="caution">
    <text evidence="1">The sequence shown here is derived from an EMBL/GenBank/DDBJ whole genome shotgun (WGS) entry which is preliminary data.</text>
</comment>
<keyword evidence="2" id="KW-1185">Reference proteome</keyword>
<accession>A0A699Z8U8</accession>
<sequence length="256" mass="28651">RHNWEAIIGEAFDFPAYSAKALAAAAKAGLMAMMDPATMTKKMFMLAMQAFKYLLDKLIESLRRPIAHYDPALRCVHVLVRAYAPIKPGESQGAVVVRDLQDNGTWVWASPHIMTKGDVTWLEKVNKMVADLKADKKIDYQKIGNTDTCKEHDKLVKRFKSKVELKYVTLGSEEFRREYKNKAAEAAQELKKRLAAKCLESKEFVIAVKTEKELAKEAHAKKGVKFTESALLKSKGGIKIAGFNLEDPANFLGGCE</sequence>
<reference evidence="1 2" key="1">
    <citation type="submission" date="2020-02" db="EMBL/GenBank/DDBJ databases">
        <title>Draft genome sequence of Haematococcus lacustris strain NIES-144.</title>
        <authorList>
            <person name="Morimoto D."/>
            <person name="Nakagawa S."/>
            <person name="Yoshida T."/>
            <person name="Sawayama S."/>
        </authorList>
    </citation>
    <scope>NUCLEOTIDE SEQUENCE [LARGE SCALE GENOMIC DNA]</scope>
    <source>
        <strain evidence="1 2">NIES-144</strain>
    </source>
</reference>
<dbReference type="AlphaFoldDB" id="A0A699Z8U8"/>
<keyword evidence="1" id="KW-0969">Cilium</keyword>
<evidence type="ECO:0000313" key="2">
    <source>
        <dbReference type="Proteomes" id="UP000485058"/>
    </source>
</evidence>
<feature type="non-terminal residue" evidence="1">
    <location>
        <position position="1"/>
    </location>
</feature>
<name>A0A699Z8U8_HAELA</name>
<keyword evidence="1" id="KW-0282">Flagellum</keyword>
<organism evidence="1 2">
    <name type="scientific">Haematococcus lacustris</name>
    <name type="common">Green alga</name>
    <name type="synonym">Haematococcus pluvialis</name>
    <dbReference type="NCBI Taxonomy" id="44745"/>
    <lineage>
        <taxon>Eukaryota</taxon>
        <taxon>Viridiplantae</taxon>
        <taxon>Chlorophyta</taxon>
        <taxon>core chlorophytes</taxon>
        <taxon>Chlorophyceae</taxon>
        <taxon>CS clade</taxon>
        <taxon>Chlamydomonadales</taxon>
        <taxon>Haematococcaceae</taxon>
        <taxon>Haematococcus</taxon>
    </lineage>
</organism>
<protein>
    <submittedName>
        <fullName evidence="1">Flagellar associated protein</fullName>
    </submittedName>
</protein>
<dbReference type="EMBL" id="BLLF01001400">
    <property type="protein sequence ID" value="GFH19063.1"/>
    <property type="molecule type" value="Genomic_DNA"/>
</dbReference>